<feature type="domain" description="tRNA pseudouridine synthase II TruB subfamily 2 C-terminal" evidence="8">
    <location>
        <begin position="263"/>
        <end position="319"/>
    </location>
</feature>
<comment type="function">
    <text evidence="5">Responsible for synthesis of pseudouridine from uracil-55 in the psi GC loop of transfer RNAs.</text>
</comment>
<evidence type="ECO:0000259" key="8">
    <source>
        <dbReference type="Pfam" id="PF09142"/>
    </source>
</evidence>
<feature type="region of interest" description="Disordered" evidence="6">
    <location>
        <begin position="1"/>
        <end position="23"/>
    </location>
</feature>
<evidence type="ECO:0000256" key="5">
    <source>
        <dbReference type="HAMAP-Rule" id="MF_01080"/>
    </source>
</evidence>
<comment type="similarity">
    <text evidence="2 5">Belongs to the pseudouridine synthase TruB family. Type 1 subfamily.</text>
</comment>
<feature type="domain" description="Pseudouridine synthase II N-terminal" evidence="7">
    <location>
        <begin position="46"/>
        <end position="200"/>
    </location>
</feature>
<protein>
    <recommendedName>
        <fullName evidence="5">tRNA pseudouridine synthase B</fullName>
        <ecNumber evidence="5">5.4.99.25</ecNumber>
    </recommendedName>
    <alternativeName>
        <fullName evidence="5">tRNA pseudouridine(55) synthase</fullName>
        <shortName evidence="5">Psi55 synthase</shortName>
    </alternativeName>
    <alternativeName>
        <fullName evidence="5">tRNA pseudouridylate synthase</fullName>
    </alternativeName>
    <alternativeName>
        <fullName evidence="5">tRNA-uridine isomerase</fullName>
    </alternativeName>
</protein>
<dbReference type="InterPro" id="IPR036974">
    <property type="entry name" value="PUA_sf"/>
</dbReference>
<sequence length="321" mass="33034">MTAGAQRRGQAARRPPRRPTAPDGFVVVDKAAGWTSHDVVARTRGLAGTRKVGHAGTLDPMATGVLVLGVGKATRLLTYVVGADKDYDATIRLGVATTTDDAEGEITSTAGASGVAEDALRAAVGRLTGDILQVPTTVSAIKVNGERAYARARAGQDVELAARPVTVSRFDVLAARAGEAAGVPVLDLDVRVTVSSGTYVRALARDLGADLGTGGHLTALRRTRVGGYGLDAARTLDAMEVQADKDGTLTTLPLADAARGVLPVREVGEAEARALGFGQWIAPSGRPGVLAAIGPAGELVALVEDTRRQGEELAKPVLVTR</sequence>
<proteinExistence type="inferred from homology"/>
<feature type="active site" description="Nucleophile" evidence="5">
    <location>
        <position position="59"/>
    </location>
</feature>
<dbReference type="Gene3D" id="2.30.130.10">
    <property type="entry name" value="PUA domain"/>
    <property type="match status" value="1"/>
</dbReference>
<organism evidence="10 11">
    <name type="scientific">Myceligenerans salitolerans</name>
    <dbReference type="NCBI Taxonomy" id="1230528"/>
    <lineage>
        <taxon>Bacteria</taxon>
        <taxon>Bacillati</taxon>
        <taxon>Actinomycetota</taxon>
        <taxon>Actinomycetes</taxon>
        <taxon>Micrococcales</taxon>
        <taxon>Promicromonosporaceae</taxon>
        <taxon>Myceligenerans</taxon>
    </lineage>
</organism>
<accession>A0ABS3I5Q7</accession>
<feature type="domain" description="tRNA pseudouridylate synthase B C-terminal" evidence="9">
    <location>
        <begin position="201"/>
        <end position="241"/>
    </location>
</feature>
<dbReference type="Gene3D" id="3.30.2350.10">
    <property type="entry name" value="Pseudouridine synthase"/>
    <property type="match status" value="1"/>
</dbReference>
<dbReference type="InterPro" id="IPR020103">
    <property type="entry name" value="PsdUridine_synth_cat_dom_sf"/>
</dbReference>
<dbReference type="Pfam" id="PF09142">
    <property type="entry name" value="TruB_C"/>
    <property type="match status" value="1"/>
</dbReference>
<evidence type="ECO:0000313" key="11">
    <source>
        <dbReference type="Proteomes" id="UP000664617"/>
    </source>
</evidence>
<reference evidence="11" key="1">
    <citation type="submission" date="2023-07" db="EMBL/GenBank/DDBJ databases">
        <title>Myceligenerans salitolerans sp. nov., a halotolerant actinomycete isolated from a salt lake in Xinjiang, China.</title>
        <authorList>
            <person name="Guan T."/>
        </authorList>
    </citation>
    <scope>NUCLEOTIDE SEQUENCE [LARGE SCALE GENOMIC DNA]</scope>
    <source>
        <strain evidence="11">XHU 5031</strain>
    </source>
</reference>
<dbReference type="InterPro" id="IPR014780">
    <property type="entry name" value="tRNA_psdUridine_synth_TruB"/>
</dbReference>
<dbReference type="RefSeq" id="WP_207273351.1">
    <property type="nucleotide sequence ID" value="NZ_JAFMPK010000005.1"/>
</dbReference>
<dbReference type="NCBIfam" id="TIGR00431">
    <property type="entry name" value="TruB"/>
    <property type="match status" value="1"/>
</dbReference>
<dbReference type="InterPro" id="IPR002501">
    <property type="entry name" value="PsdUridine_synth_N"/>
</dbReference>
<keyword evidence="3 5" id="KW-0819">tRNA processing</keyword>
<gene>
    <name evidence="5 10" type="primary">truB</name>
    <name evidence="10" type="ORF">J0911_00025</name>
</gene>
<dbReference type="Pfam" id="PF16198">
    <property type="entry name" value="TruB_C_2"/>
    <property type="match status" value="1"/>
</dbReference>
<evidence type="ECO:0000256" key="1">
    <source>
        <dbReference type="ARBA" id="ARBA00000385"/>
    </source>
</evidence>
<keyword evidence="4 5" id="KW-0413">Isomerase</keyword>
<name>A0ABS3I5Q7_9MICO</name>
<dbReference type="SUPFAM" id="SSF55120">
    <property type="entry name" value="Pseudouridine synthase"/>
    <property type="match status" value="1"/>
</dbReference>
<dbReference type="CDD" id="cd02573">
    <property type="entry name" value="PseudoU_synth_EcTruB"/>
    <property type="match status" value="1"/>
</dbReference>
<dbReference type="Pfam" id="PF01509">
    <property type="entry name" value="TruB_N"/>
    <property type="match status" value="1"/>
</dbReference>
<evidence type="ECO:0000256" key="4">
    <source>
        <dbReference type="ARBA" id="ARBA00023235"/>
    </source>
</evidence>
<comment type="caution">
    <text evidence="10">The sequence shown here is derived from an EMBL/GenBank/DDBJ whole genome shotgun (WGS) entry which is preliminary data.</text>
</comment>
<dbReference type="InterPro" id="IPR015947">
    <property type="entry name" value="PUA-like_sf"/>
</dbReference>
<dbReference type="HAMAP" id="MF_01080">
    <property type="entry name" value="TruB_bact"/>
    <property type="match status" value="1"/>
</dbReference>
<dbReference type="PANTHER" id="PTHR13767:SF2">
    <property type="entry name" value="PSEUDOURIDYLATE SYNTHASE TRUB1"/>
    <property type="match status" value="1"/>
</dbReference>
<evidence type="ECO:0000256" key="3">
    <source>
        <dbReference type="ARBA" id="ARBA00022694"/>
    </source>
</evidence>
<evidence type="ECO:0000256" key="2">
    <source>
        <dbReference type="ARBA" id="ARBA00005642"/>
    </source>
</evidence>
<evidence type="ECO:0000259" key="9">
    <source>
        <dbReference type="Pfam" id="PF16198"/>
    </source>
</evidence>
<evidence type="ECO:0000256" key="6">
    <source>
        <dbReference type="SAM" id="MobiDB-lite"/>
    </source>
</evidence>
<dbReference type="InterPro" id="IPR015225">
    <property type="entry name" value="tRNA_psdUridine_synth_fam2_C"/>
</dbReference>
<dbReference type="InterPro" id="IPR032819">
    <property type="entry name" value="TruB_C"/>
</dbReference>
<evidence type="ECO:0000313" key="10">
    <source>
        <dbReference type="EMBL" id="MBO0607412.1"/>
    </source>
</evidence>
<dbReference type="EMBL" id="JAFMPK010000005">
    <property type="protein sequence ID" value="MBO0607412.1"/>
    <property type="molecule type" value="Genomic_DNA"/>
</dbReference>
<keyword evidence="11" id="KW-1185">Reference proteome</keyword>
<dbReference type="PANTHER" id="PTHR13767">
    <property type="entry name" value="TRNA-PSEUDOURIDINE SYNTHASE"/>
    <property type="match status" value="1"/>
</dbReference>
<dbReference type="EC" id="5.4.99.25" evidence="5"/>
<comment type="catalytic activity">
    <reaction evidence="1 5">
        <text>uridine(55) in tRNA = pseudouridine(55) in tRNA</text>
        <dbReference type="Rhea" id="RHEA:42532"/>
        <dbReference type="Rhea" id="RHEA-COMP:10101"/>
        <dbReference type="Rhea" id="RHEA-COMP:10102"/>
        <dbReference type="ChEBI" id="CHEBI:65314"/>
        <dbReference type="ChEBI" id="CHEBI:65315"/>
        <dbReference type="EC" id="5.4.99.25"/>
    </reaction>
</comment>
<dbReference type="SUPFAM" id="SSF88697">
    <property type="entry name" value="PUA domain-like"/>
    <property type="match status" value="1"/>
</dbReference>
<evidence type="ECO:0000259" key="7">
    <source>
        <dbReference type="Pfam" id="PF01509"/>
    </source>
</evidence>
<dbReference type="Proteomes" id="UP000664617">
    <property type="component" value="Unassembled WGS sequence"/>
</dbReference>